<accession>A0A1S8L0S4</accession>
<dbReference type="AlphaFoldDB" id="A0A1S8L0S4"/>
<evidence type="ECO:0000313" key="3">
    <source>
        <dbReference type="Proteomes" id="UP000190951"/>
    </source>
</evidence>
<dbReference type="KEGG" id="crw:CROST_017660"/>
<dbReference type="Proteomes" id="UP000190951">
    <property type="component" value="Chromosome"/>
</dbReference>
<dbReference type="InterPro" id="IPR039448">
    <property type="entry name" value="Beta_helix"/>
</dbReference>
<dbReference type="SUPFAM" id="SSF51126">
    <property type="entry name" value="Pectin lyase-like"/>
    <property type="match status" value="1"/>
</dbReference>
<dbReference type="Gene3D" id="2.160.20.10">
    <property type="entry name" value="Single-stranded right-handed beta-helix, Pectin lyase-like"/>
    <property type="match status" value="1"/>
</dbReference>
<evidence type="ECO:0000259" key="1">
    <source>
        <dbReference type="Pfam" id="PF13229"/>
    </source>
</evidence>
<dbReference type="InterPro" id="IPR012334">
    <property type="entry name" value="Pectin_lyas_fold"/>
</dbReference>
<dbReference type="InterPro" id="IPR006626">
    <property type="entry name" value="PbH1"/>
</dbReference>
<reference evidence="2 3" key="1">
    <citation type="submission" date="2022-04" db="EMBL/GenBank/DDBJ databases">
        <title>Genome sequence of C. roseum typestrain.</title>
        <authorList>
            <person name="Poehlein A."/>
            <person name="Schoch T."/>
            <person name="Duerre P."/>
            <person name="Daniel R."/>
        </authorList>
    </citation>
    <scope>NUCLEOTIDE SEQUENCE [LARGE SCALE GENOMIC DNA]</scope>
    <source>
        <strain evidence="2 3">DSM 7320</strain>
    </source>
</reference>
<protein>
    <recommendedName>
        <fullName evidence="1">Right handed beta helix domain-containing protein</fullName>
    </recommendedName>
</protein>
<dbReference type="Pfam" id="PF13229">
    <property type="entry name" value="Beta_helix"/>
    <property type="match status" value="1"/>
</dbReference>
<dbReference type="SMART" id="SM00710">
    <property type="entry name" value="PbH1"/>
    <property type="match status" value="6"/>
</dbReference>
<dbReference type="EMBL" id="CP096983">
    <property type="protein sequence ID" value="URZ11050.1"/>
    <property type="molecule type" value="Genomic_DNA"/>
</dbReference>
<proteinExistence type="predicted"/>
<dbReference type="InterPro" id="IPR011050">
    <property type="entry name" value="Pectin_lyase_fold/virulence"/>
</dbReference>
<dbReference type="STRING" id="84029.CROST_33770"/>
<name>A0A1S8L0S4_9CLOT</name>
<dbReference type="RefSeq" id="WP_077833370.1">
    <property type="nucleotide sequence ID" value="NZ_CP096983.1"/>
</dbReference>
<evidence type="ECO:0000313" key="2">
    <source>
        <dbReference type="EMBL" id="URZ11050.1"/>
    </source>
</evidence>
<keyword evidence="3" id="KW-1185">Reference proteome</keyword>
<sequence>MNKRILGLLTSAILVSSFASYGVQAKTVKGGGDIASKLEAGGVIPAGHYTLNRGVKVTKPVTATGVVIDASACPKGTIAITASANITGVTINKPQRQGISVQKCSGVTIKDCTVTGAQFAGIEAKDNVSNVTFDNCKSNYNFDNTNGGEDADGFGIKNGAKNITLKNCTSIGNSDDGYDTYTAGSNITFLGCTAENNGSGKNGDGNGFKLGPCLYGSQDGGLITVKNCKAINNKGVGFLRNHNKVNPIQSGNIATGNKGGNFKWDYTPRSK</sequence>
<gene>
    <name evidence="2" type="ORF">CROST_017660</name>
</gene>
<feature type="domain" description="Right handed beta helix" evidence="1">
    <location>
        <begin position="81"/>
        <end position="244"/>
    </location>
</feature>
<organism evidence="2 3">
    <name type="scientific">Clostridium felsineum</name>
    <dbReference type="NCBI Taxonomy" id="36839"/>
    <lineage>
        <taxon>Bacteria</taxon>
        <taxon>Bacillati</taxon>
        <taxon>Bacillota</taxon>
        <taxon>Clostridia</taxon>
        <taxon>Eubacteriales</taxon>
        <taxon>Clostridiaceae</taxon>
        <taxon>Clostridium</taxon>
    </lineage>
</organism>